<dbReference type="OrthoDB" id="2799346at2759"/>
<evidence type="ECO:0000313" key="2">
    <source>
        <dbReference type="EMBL" id="EPS95981.1"/>
    </source>
</evidence>
<feature type="compositionally biased region" description="Polar residues" evidence="1">
    <location>
        <begin position="1"/>
        <end position="12"/>
    </location>
</feature>
<evidence type="ECO:0000313" key="3">
    <source>
        <dbReference type="Proteomes" id="UP000015241"/>
    </source>
</evidence>
<protein>
    <submittedName>
        <fullName evidence="2">Uncharacterized protein</fullName>
    </submittedName>
</protein>
<feature type="region of interest" description="Disordered" evidence="1">
    <location>
        <begin position="373"/>
        <end position="393"/>
    </location>
</feature>
<feature type="compositionally biased region" description="Polar residues" evidence="1">
    <location>
        <begin position="374"/>
        <end position="393"/>
    </location>
</feature>
<evidence type="ECO:0000256" key="1">
    <source>
        <dbReference type="SAM" id="MobiDB-lite"/>
    </source>
</evidence>
<feature type="compositionally biased region" description="Low complexity" evidence="1">
    <location>
        <begin position="14"/>
        <end position="31"/>
    </location>
</feature>
<dbReference type="eggNOG" id="ENOG502T2GZ">
    <property type="taxonomic scope" value="Eukaryota"/>
</dbReference>
<feature type="region of interest" description="Disordered" evidence="1">
    <location>
        <begin position="1"/>
        <end position="34"/>
    </location>
</feature>
<dbReference type="InParanoid" id="S8DRT5"/>
<dbReference type="HOGENOM" id="CLU_700401_0_0_1"/>
<dbReference type="AlphaFoldDB" id="S8DRT5"/>
<proteinExistence type="predicted"/>
<feature type="compositionally biased region" description="Polar residues" evidence="1">
    <location>
        <begin position="219"/>
        <end position="236"/>
    </location>
</feature>
<keyword evidence="3" id="KW-1185">Reference proteome</keyword>
<feature type="compositionally biased region" description="Low complexity" evidence="1">
    <location>
        <begin position="287"/>
        <end position="296"/>
    </location>
</feature>
<reference evidence="2 3" key="1">
    <citation type="journal article" date="2012" name="Science">
        <title>The Paleozoic origin of enzymatic lignin decomposition reconstructed from 31 fungal genomes.</title>
        <authorList>
            <person name="Floudas D."/>
            <person name="Binder M."/>
            <person name="Riley R."/>
            <person name="Barry K."/>
            <person name="Blanchette R.A."/>
            <person name="Henrissat B."/>
            <person name="Martinez A.T."/>
            <person name="Otillar R."/>
            <person name="Spatafora J.W."/>
            <person name="Yadav J.S."/>
            <person name="Aerts A."/>
            <person name="Benoit I."/>
            <person name="Boyd A."/>
            <person name="Carlson A."/>
            <person name="Copeland A."/>
            <person name="Coutinho P.M."/>
            <person name="de Vries R.P."/>
            <person name="Ferreira P."/>
            <person name="Findley K."/>
            <person name="Foster B."/>
            <person name="Gaskell J."/>
            <person name="Glotzer D."/>
            <person name="Gorecki P."/>
            <person name="Heitman J."/>
            <person name="Hesse C."/>
            <person name="Hori C."/>
            <person name="Igarashi K."/>
            <person name="Jurgens J.A."/>
            <person name="Kallen N."/>
            <person name="Kersten P."/>
            <person name="Kohler A."/>
            <person name="Kuees U."/>
            <person name="Kumar T.K.A."/>
            <person name="Kuo A."/>
            <person name="LaButti K."/>
            <person name="Larrondo L.F."/>
            <person name="Lindquist E."/>
            <person name="Ling A."/>
            <person name="Lombard V."/>
            <person name="Lucas S."/>
            <person name="Lundell T."/>
            <person name="Martin R."/>
            <person name="McLaughlin D.J."/>
            <person name="Morgenstern I."/>
            <person name="Morin E."/>
            <person name="Murat C."/>
            <person name="Nagy L.G."/>
            <person name="Nolan M."/>
            <person name="Ohm R.A."/>
            <person name="Patyshakuliyeva A."/>
            <person name="Rokas A."/>
            <person name="Ruiz-Duenas F.J."/>
            <person name="Sabat G."/>
            <person name="Salamov A."/>
            <person name="Samejima M."/>
            <person name="Schmutz J."/>
            <person name="Slot J.C."/>
            <person name="St John F."/>
            <person name="Stenlid J."/>
            <person name="Sun H."/>
            <person name="Sun S."/>
            <person name="Syed K."/>
            <person name="Tsang A."/>
            <person name="Wiebenga A."/>
            <person name="Young D."/>
            <person name="Pisabarro A."/>
            <person name="Eastwood D.C."/>
            <person name="Martin F."/>
            <person name="Cullen D."/>
            <person name="Grigoriev I.V."/>
            <person name="Hibbett D.S."/>
        </authorList>
    </citation>
    <scope>NUCLEOTIDE SEQUENCE</scope>
    <source>
        <strain evidence="3">FP-58527</strain>
    </source>
</reference>
<name>S8DRT5_FOMSC</name>
<dbReference type="Proteomes" id="UP000015241">
    <property type="component" value="Unassembled WGS sequence"/>
</dbReference>
<feature type="compositionally biased region" description="Low complexity" evidence="1">
    <location>
        <begin position="260"/>
        <end position="278"/>
    </location>
</feature>
<gene>
    <name evidence="2" type="ORF">FOMPIDRAFT_1062433</name>
</gene>
<feature type="region of interest" description="Disordered" evidence="1">
    <location>
        <begin position="219"/>
        <end position="297"/>
    </location>
</feature>
<sequence>MSTGQHTGNVTPVSAGTTAADSAASSSTVASPNPELRSKVVELLASTLNNGFSELGLFPDHLSTVHAIHEWSRRLSDENARLFSDNKRLAQLIGMQNTRLASQDGGKDATSHELHTRIQEIEMSRYDVIRQNEQLQVQKARHSQLPPLNTSYSAHSAQSAPVMQAPALPAYHAGQPPHQIVVPAQSSGRRSASGPMTATFLQDPRAMPQAYANGVSKLYSSRPSTAPTRTMQTSATIVDLTGEPDSDEEKRSAKKPRIDSAPAAPVAAVTSLAAPSTPQVQDTSVGAAPADQQVAPADEDADISLDWLNMDGPIPPEPSEDVPMGSPVQVAQQVPMDVVQQAQTLLEGPPIAGSPQTEGAQQVNQSVVGALSASADTGSSMQTDDQPTQESLNPSPEVIQQCIDENFVPVEGGNWGEGAGEGAPSSGLRVCRMCQIRYVRGLSDKAPEAFAADTRTEELARHCQQEHPKGWVVLLQRCMEDDESDEDE</sequence>
<organism evidence="2 3">
    <name type="scientific">Fomitopsis schrenkii</name>
    <name type="common">Brown rot fungus</name>
    <dbReference type="NCBI Taxonomy" id="2126942"/>
    <lineage>
        <taxon>Eukaryota</taxon>
        <taxon>Fungi</taxon>
        <taxon>Dikarya</taxon>
        <taxon>Basidiomycota</taxon>
        <taxon>Agaricomycotina</taxon>
        <taxon>Agaricomycetes</taxon>
        <taxon>Polyporales</taxon>
        <taxon>Fomitopsis</taxon>
    </lineage>
</organism>
<dbReference type="STRING" id="743788.S8DRT5"/>
<dbReference type="EMBL" id="KE504196">
    <property type="protein sequence ID" value="EPS95981.1"/>
    <property type="molecule type" value="Genomic_DNA"/>
</dbReference>
<accession>S8DRT5</accession>